<gene>
    <name evidence="2" type="ORF">CSUI_004526</name>
</gene>
<dbReference type="GeneID" id="94427926"/>
<dbReference type="Proteomes" id="UP000221165">
    <property type="component" value="Unassembled WGS sequence"/>
</dbReference>
<keyword evidence="3" id="KW-1185">Reference proteome</keyword>
<accession>A0A2C6L0T6</accession>
<dbReference type="VEuPathDB" id="ToxoDB:CSUI_004526"/>
<reference evidence="2 3" key="1">
    <citation type="journal article" date="2017" name="Int. J. Parasitol.">
        <title>The genome of the protozoan parasite Cystoisospora suis and a reverse vaccinology approach to identify vaccine candidates.</title>
        <authorList>
            <person name="Palmieri N."/>
            <person name="Shrestha A."/>
            <person name="Ruttkowski B."/>
            <person name="Beck T."/>
            <person name="Vogl C."/>
            <person name="Tomley F."/>
            <person name="Blake D.P."/>
            <person name="Joachim A."/>
        </authorList>
    </citation>
    <scope>NUCLEOTIDE SEQUENCE [LARGE SCALE GENOMIC DNA]</scope>
    <source>
        <strain evidence="2 3">Wien I</strain>
    </source>
</reference>
<evidence type="ECO:0000256" key="1">
    <source>
        <dbReference type="SAM" id="MobiDB-lite"/>
    </source>
</evidence>
<evidence type="ECO:0000313" key="3">
    <source>
        <dbReference type="Proteomes" id="UP000221165"/>
    </source>
</evidence>
<protein>
    <submittedName>
        <fullName evidence="2">Uncharacterized protein</fullName>
    </submittedName>
</protein>
<dbReference type="EMBL" id="MIGC01002135">
    <property type="protein sequence ID" value="PHJ21624.1"/>
    <property type="molecule type" value="Genomic_DNA"/>
</dbReference>
<feature type="compositionally biased region" description="Polar residues" evidence="1">
    <location>
        <begin position="26"/>
        <end position="38"/>
    </location>
</feature>
<dbReference type="AlphaFoldDB" id="A0A2C6L0T6"/>
<feature type="region of interest" description="Disordered" evidence="1">
    <location>
        <begin position="19"/>
        <end position="38"/>
    </location>
</feature>
<name>A0A2C6L0T6_9APIC</name>
<organism evidence="2 3">
    <name type="scientific">Cystoisospora suis</name>
    <dbReference type="NCBI Taxonomy" id="483139"/>
    <lineage>
        <taxon>Eukaryota</taxon>
        <taxon>Sar</taxon>
        <taxon>Alveolata</taxon>
        <taxon>Apicomplexa</taxon>
        <taxon>Conoidasida</taxon>
        <taxon>Coccidia</taxon>
        <taxon>Eucoccidiorida</taxon>
        <taxon>Eimeriorina</taxon>
        <taxon>Sarcocystidae</taxon>
        <taxon>Cystoisospora</taxon>
    </lineage>
</organism>
<comment type="caution">
    <text evidence="2">The sequence shown here is derived from an EMBL/GenBank/DDBJ whole genome shotgun (WGS) entry which is preliminary data.</text>
</comment>
<feature type="non-terminal residue" evidence="2">
    <location>
        <position position="1"/>
    </location>
</feature>
<evidence type="ECO:0000313" key="2">
    <source>
        <dbReference type="EMBL" id="PHJ21624.1"/>
    </source>
</evidence>
<proteinExistence type="predicted"/>
<sequence length="38" mass="4275">VEAELCRTHTAATPMLLRHSSRRLSKQTLTCHSSNKLP</sequence>
<dbReference type="RefSeq" id="XP_067923306.1">
    <property type="nucleotide sequence ID" value="XM_068064715.1"/>
</dbReference>